<dbReference type="AlphaFoldDB" id="A0AAE3H1E8"/>
<dbReference type="InterPro" id="IPR016181">
    <property type="entry name" value="Acyl_CoA_acyltransferase"/>
</dbReference>
<dbReference type="PROSITE" id="PS51186">
    <property type="entry name" value="GNAT"/>
    <property type="match status" value="1"/>
</dbReference>
<gene>
    <name evidence="2" type="ORF">EGI31_08575</name>
</gene>
<dbReference type="InterPro" id="IPR000182">
    <property type="entry name" value="GNAT_dom"/>
</dbReference>
<organism evidence="2 3">
    <name type="scientific">Lacihabitans soyangensis</name>
    <dbReference type="NCBI Taxonomy" id="869394"/>
    <lineage>
        <taxon>Bacteria</taxon>
        <taxon>Pseudomonadati</taxon>
        <taxon>Bacteroidota</taxon>
        <taxon>Cytophagia</taxon>
        <taxon>Cytophagales</taxon>
        <taxon>Leadbetterellaceae</taxon>
        <taxon>Lacihabitans</taxon>
    </lineage>
</organism>
<evidence type="ECO:0000313" key="3">
    <source>
        <dbReference type="Proteomes" id="UP001204144"/>
    </source>
</evidence>
<evidence type="ECO:0000259" key="1">
    <source>
        <dbReference type="PROSITE" id="PS51186"/>
    </source>
</evidence>
<accession>A0AAE3H1E8</accession>
<dbReference type="RefSeq" id="WP_255036791.1">
    <property type="nucleotide sequence ID" value="NZ_RJUF01000018.1"/>
</dbReference>
<dbReference type="Proteomes" id="UP001204144">
    <property type="component" value="Unassembled WGS sequence"/>
</dbReference>
<feature type="domain" description="N-acetyltransferase" evidence="1">
    <location>
        <begin position="16"/>
        <end position="194"/>
    </location>
</feature>
<proteinExistence type="predicted"/>
<sequence>MRSCIYIGKEIETVVTPLAALRIEVFRDFPYLYEGSFEYEKDYLQTYVNSERAFLFAVFDNEKMVGATTCIPLIDETAEVKEPFEGVGMKLEEIFYFGESILLKEYRGKGIGKRFFEERERHVAGFGNYTTTCFCAVDRPENHPLWPKAYVPLDEFWESRGYKKSEVLKSKFSWKDINEPLETEKTMIYWLKKI</sequence>
<dbReference type="EMBL" id="RJUF01000018">
    <property type="protein sequence ID" value="MCP9763008.1"/>
    <property type="molecule type" value="Genomic_DNA"/>
</dbReference>
<name>A0AAE3H1E8_9BACT</name>
<dbReference type="Pfam" id="PF00583">
    <property type="entry name" value="Acetyltransf_1"/>
    <property type="match status" value="1"/>
</dbReference>
<evidence type="ECO:0000313" key="2">
    <source>
        <dbReference type="EMBL" id="MCP9763008.1"/>
    </source>
</evidence>
<dbReference type="GO" id="GO:0016747">
    <property type="term" value="F:acyltransferase activity, transferring groups other than amino-acyl groups"/>
    <property type="evidence" value="ECO:0007669"/>
    <property type="project" value="InterPro"/>
</dbReference>
<comment type="caution">
    <text evidence="2">The sequence shown here is derived from an EMBL/GenBank/DDBJ whole genome shotgun (WGS) entry which is preliminary data.</text>
</comment>
<dbReference type="SUPFAM" id="SSF55729">
    <property type="entry name" value="Acyl-CoA N-acyltransferases (Nat)"/>
    <property type="match status" value="1"/>
</dbReference>
<keyword evidence="3" id="KW-1185">Reference proteome</keyword>
<protein>
    <submittedName>
        <fullName evidence="2">GNAT family N-acetyltransferase</fullName>
    </submittedName>
</protein>
<dbReference type="Gene3D" id="3.40.630.30">
    <property type="match status" value="1"/>
</dbReference>
<reference evidence="2 3" key="1">
    <citation type="submission" date="2018-11" db="EMBL/GenBank/DDBJ databases">
        <title>Novel bacteria species description.</title>
        <authorList>
            <person name="Han J.-H."/>
        </authorList>
    </citation>
    <scope>NUCLEOTIDE SEQUENCE [LARGE SCALE GENOMIC DNA]</scope>
    <source>
        <strain evidence="2 3">KCTC23259</strain>
    </source>
</reference>